<evidence type="ECO:0000313" key="2">
    <source>
        <dbReference type="EMBL" id="MBF0967623.1"/>
    </source>
</evidence>
<feature type="non-terminal residue" evidence="2">
    <location>
        <position position="47"/>
    </location>
</feature>
<reference evidence="2" key="1">
    <citation type="submission" date="2020-04" db="EMBL/GenBank/DDBJ databases">
        <title>Deep metagenomics examines the oral microbiome during advanced dental caries in children, revealing novel taxa and co-occurrences with host molecules.</title>
        <authorList>
            <person name="Baker J.L."/>
            <person name="Morton J.T."/>
            <person name="Dinis M."/>
            <person name="Alvarez R."/>
            <person name="Tran N.C."/>
            <person name="Knight R."/>
            <person name="Edlund A."/>
        </authorList>
    </citation>
    <scope>NUCLEOTIDE SEQUENCE</scope>
    <source>
        <strain evidence="2">JCVI_30_bin.13</strain>
    </source>
</reference>
<dbReference type="EMBL" id="JABZGF010000598">
    <property type="protein sequence ID" value="MBF0967623.1"/>
    <property type="molecule type" value="Genomic_DNA"/>
</dbReference>
<protein>
    <submittedName>
        <fullName evidence="2">Uncharacterized protein</fullName>
    </submittedName>
</protein>
<dbReference type="AlphaFoldDB" id="A0A929RR74"/>
<proteinExistence type="predicted"/>
<accession>A0A929RR74</accession>
<keyword evidence="1" id="KW-0732">Signal</keyword>
<comment type="caution">
    <text evidence="2">The sequence shown here is derived from an EMBL/GenBank/DDBJ whole genome shotgun (WGS) entry which is preliminary data.</text>
</comment>
<organism evidence="2 3">
    <name type="scientific">Actinomyces bouchesdurhonensis</name>
    <dbReference type="NCBI Taxonomy" id="1852361"/>
    <lineage>
        <taxon>Bacteria</taxon>
        <taxon>Bacillati</taxon>
        <taxon>Actinomycetota</taxon>
        <taxon>Actinomycetes</taxon>
        <taxon>Actinomycetales</taxon>
        <taxon>Actinomycetaceae</taxon>
        <taxon>Actinomyces</taxon>
    </lineage>
</organism>
<feature type="signal peptide" evidence="1">
    <location>
        <begin position="1"/>
        <end position="30"/>
    </location>
</feature>
<evidence type="ECO:0000256" key="1">
    <source>
        <dbReference type="SAM" id="SignalP"/>
    </source>
</evidence>
<feature type="chain" id="PRO_5039247754" evidence="1">
    <location>
        <begin position="31"/>
        <end position="47"/>
    </location>
</feature>
<gene>
    <name evidence="2" type="ORF">HXK09_10945</name>
</gene>
<dbReference type="Proteomes" id="UP000759246">
    <property type="component" value="Unassembled WGS sequence"/>
</dbReference>
<evidence type="ECO:0000313" key="3">
    <source>
        <dbReference type="Proteomes" id="UP000759246"/>
    </source>
</evidence>
<name>A0A929RR74_9ACTO</name>
<dbReference type="PROSITE" id="PS51257">
    <property type="entry name" value="PROKAR_LIPOPROTEIN"/>
    <property type="match status" value="1"/>
</dbReference>
<sequence>MRRQATRTTGARRAMSAGVCVLAGACLALAGPTPARADVLDVRASIL</sequence>